<comment type="catalytic activity">
    <reaction evidence="5">
        <text>an epoxide + H2O = an ethanediol</text>
        <dbReference type="Rhea" id="RHEA:19037"/>
        <dbReference type="ChEBI" id="CHEBI:15377"/>
        <dbReference type="ChEBI" id="CHEBI:32955"/>
        <dbReference type="ChEBI" id="CHEBI:140594"/>
        <dbReference type="EC" id="3.3.2.10"/>
    </reaction>
    <physiologicalReaction direction="left-to-right" evidence="5">
        <dbReference type="Rhea" id="RHEA:19038"/>
    </physiologicalReaction>
</comment>
<keyword evidence="10" id="KW-1185">Reference proteome</keyword>
<dbReference type="InterPro" id="IPR029058">
    <property type="entry name" value="AB_hydrolase_fold"/>
</dbReference>
<dbReference type="InterPro" id="IPR000073">
    <property type="entry name" value="AB_hydrolase_1"/>
</dbReference>
<dbReference type="GO" id="GO:0004301">
    <property type="term" value="F:epoxide hydrolase activity"/>
    <property type="evidence" value="ECO:0007669"/>
    <property type="project" value="UniProtKB-EC"/>
</dbReference>
<evidence type="ECO:0000259" key="8">
    <source>
        <dbReference type="Pfam" id="PF00561"/>
    </source>
</evidence>
<dbReference type="Pfam" id="PF00561">
    <property type="entry name" value="Abhydrolase_1"/>
    <property type="match status" value="1"/>
</dbReference>
<comment type="similarity">
    <text evidence="4">Belongs to the AB hydrolase superfamily. Epoxide hydrolase family.</text>
</comment>
<dbReference type="FunFam" id="3.40.50.1820:FF:000161">
    <property type="entry name" value="Epoxide hydrolase"/>
    <property type="match status" value="1"/>
</dbReference>
<evidence type="ECO:0000256" key="3">
    <source>
        <dbReference type="ARBA" id="ARBA00022801"/>
    </source>
</evidence>
<protein>
    <recommendedName>
        <fullName evidence="2">soluble epoxide hydrolase</fullName>
        <ecNumber evidence="2">3.3.2.10</ecNumber>
    </recommendedName>
</protein>
<evidence type="ECO:0000256" key="4">
    <source>
        <dbReference type="ARBA" id="ARBA00038334"/>
    </source>
</evidence>
<organism evidence="9 10">
    <name type="scientific">Rubroshorea leprosula</name>
    <dbReference type="NCBI Taxonomy" id="152421"/>
    <lineage>
        <taxon>Eukaryota</taxon>
        <taxon>Viridiplantae</taxon>
        <taxon>Streptophyta</taxon>
        <taxon>Embryophyta</taxon>
        <taxon>Tracheophyta</taxon>
        <taxon>Spermatophyta</taxon>
        <taxon>Magnoliopsida</taxon>
        <taxon>eudicotyledons</taxon>
        <taxon>Gunneridae</taxon>
        <taxon>Pentapetalae</taxon>
        <taxon>rosids</taxon>
        <taxon>malvids</taxon>
        <taxon>Malvales</taxon>
        <taxon>Dipterocarpaceae</taxon>
        <taxon>Rubroshorea</taxon>
    </lineage>
</organism>
<dbReference type="InterPro" id="IPR000639">
    <property type="entry name" value="Epox_hydrolase-like"/>
</dbReference>
<dbReference type="AlphaFoldDB" id="A0AAV5KNR4"/>
<evidence type="ECO:0000313" key="9">
    <source>
        <dbReference type="EMBL" id="GKV26295.1"/>
    </source>
</evidence>
<evidence type="ECO:0000256" key="7">
    <source>
        <dbReference type="ARBA" id="ARBA00093212"/>
    </source>
</evidence>
<comment type="function">
    <text evidence="6">Epoxide hydrolase involved in the biosynthesis of cucurbitacin and mogroside tetracyclic triterpene natural products (e.g. siamenoside I and mogrosides IV, V and VI). Cucurbitacins have cytotoxic properties and exhibit deterrent taste as a defense barrier against herbivores. Mogrosides are nonsugar highly oxygenated compounds used as high-intensity zero-calorie sweeteners; they also possess pharmacological properties such as regulating immunity, lowering blood sugar and lipid levels, protecting the liver, and acting as antioxidants and antitumor agents. Catalyzes the hydrolysis of aromatic epoxide-containing substrates, such as the conversion of 24,25-epoxycucurbitadienol to 24,25-dihydroxycucurbitadienol.</text>
</comment>
<evidence type="ECO:0000256" key="2">
    <source>
        <dbReference type="ARBA" id="ARBA00013006"/>
    </source>
</evidence>
<evidence type="ECO:0000256" key="1">
    <source>
        <dbReference type="ARBA" id="ARBA00004721"/>
    </source>
</evidence>
<dbReference type="Proteomes" id="UP001054252">
    <property type="component" value="Unassembled WGS sequence"/>
</dbReference>
<comment type="catalytic activity">
    <reaction evidence="7">
        <text>(24S)-24,25-epoxycucurbitadienol + H2O = (24R)-24,25-dihydroxycucurbitadienol</text>
        <dbReference type="Rhea" id="RHEA:81855"/>
        <dbReference type="ChEBI" id="CHEBI:15377"/>
        <dbReference type="ChEBI" id="CHEBI:229949"/>
        <dbReference type="ChEBI" id="CHEBI:229950"/>
    </reaction>
    <physiologicalReaction direction="left-to-right" evidence="7">
        <dbReference type="Rhea" id="RHEA:81856"/>
    </physiologicalReaction>
</comment>
<gene>
    <name evidence="9" type="ORF">SLEP1_g35627</name>
</gene>
<dbReference type="Gene3D" id="3.40.50.1820">
    <property type="entry name" value="alpha/beta hydrolase"/>
    <property type="match status" value="1"/>
</dbReference>
<dbReference type="PRINTS" id="PR00412">
    <property type="entry name" value="EPOXHYDRLASE"/>
</dbReference>
<evidence type="ECO:0000313" key="10">
    <source>
        <dbReference type="Proteomes" id="UP001054252"/>
    </source>
</evidence>
<reference evidence="9 10" key="1">
    <citation type="journal article" date="2021" name="Commun. Biol.">
        <title>The genome of Shorea leprosula (Dipterocarpaceae) highlights the ecological relevance of drought in aseasonal tropical rainforests.</title>
        <authorList>
            <person name="Ng K.K.S."/>
            <person name="Kobayashi M.J."/>
            <person name="Fawcett J.A."/>
            <person name="Hatakeyama M."/>
            <person name="Paape T."/>
            <person name="Ng C.H."/>
            <person name="Ang C.C."/>
            <person name="Tnah L.H."/>
            <person name="Lee C.T."/>
            <person name="Nishiyama T."/>
            <person name="Sese J."/>
            <person name="O'Brien M.J."/>
            <person name="Copetti D."/>
            <person name="Mohd Noor M.I."/>
            <person name="Ong R.C."/>
            <person name="Putra M."/>
            <person name="Sireger I.Z."/>
            <person name="Indrioko S."/>
            <person name="Kosugi Y."/>
            <person name="Izuno A."/>
            <person name="Isagi Y."/>
            <person name="Lee S.L."/>
            <person name="Shimizu K.K."/>
        </authorList>
    </citation>
    <scope>NUCLEOTIDE SEQUENCE [LARGE SCALE GENOMIC DNA]</scope>
    <source>
        <strain evidence="9">214</strain>
    </source>
</reference>
<keyword evidence="3" id="KW-0378">Hydrolase</keyword>
<accession>A0AAV5KNR4</accession>
<dbReference type="SUPFAM" id="SSF53474">
    <property type="entry name" value="alpha/beta-Hydrolases"/>
    <property type="match status" value="1"/>
</dbReference>
<dbReference type="EC" id="3.3.2.10" evidence="2"/>
<comment type="caution">
    <text evidence="9">The sequence shown here is derived from an EMBL/GenBank/DDBJ whole genome shotgun (WGS) entry which is preliminary data.</text>
</comment>
<dbReference type="PANTHER" id="PTHR43329">
    <property type="entry name" value="EPOXIDE HYDROLASE"/>
    <property type="match status" value="1"/>
</dbReference>
<comment type="pathway">
    <text evidence="1">Secondary metabolite biosynthesis; terpenoid biosynthesis.</text>
</comment>
<sequence>MEGIEHRTLKVNGINMHVAEKGNGPVILFIHGFPELWYCWRHQILALSSLGYRAIAPDLRGYGDTDAPESVSSYTCFNLVGDLIGLLDAVAADQEKVFVVGHDWGASIGWYLCLFRPDKVKAYVSLSVPFRRINPATRVKPVDSLRAIFGEDYYMCRFQEQGEIEAEFAQIGIEEIMKEFLTYKLPDALRFPKGTKPFGHPRESPVLLPPWLSEKDIQYYASKFEKTGFTGAVNYYRNLNRNYELLVPWTGSQIKVPVKFVTGDQDLVYHMPGLKEYIHSEGGLKKDVPLLEEVVVMEGVAHFINQEKAEEINTHIFNFFQKFI</sequence>
<dbReference type="EMBL" id="BPVZ01000071">
    <property type="protein sequence ID" value="GKV26295.1"/>
    <property type="molecule type" value="Genomic_DNA"/>
</dbReference>
<name>A0AAV5KNR4_9ROSI</name>
<proteinExistence type="inferred from homology"/>
<feature type="domain" description="AB hydrolase-1" evidence="8">
    <location>
        <begin position="25"/>
        <end position="138"/>
    </location>
</feature>
<evidence type="ECO:0000256" key="5">
    <source>
        <dbReference type="ARBA" id="ARBA00051067"/>
    </source>
</evidence>
<evidence type="ECO:0000256" key="6">
    <source>
        <dbReference type="ARBA" id="ARBA00058358"/>
    </source>
</evidence>